<name>A0A9D4L324_DREPO</name>
<proteinExistence type="predicted"/>
<protein>
    <submittedName>
        <fullName evidence="2">Uncharacterized protein</fullName>
    </submittedName>
</protein>
<sequence>MQAQLDERLKQIQSQFDKQMEFNRSEGASGGANSGYGRGTSGFNQMDNKPNRCGYGRSGGYQPWNSNRNQGGYSRGGGYRGRGAGGRSTGRGEINYGLGGQQETGEREPGINDCFFQWRDWSYKIRLPEV</sequence>
<accession>A0A9D4L324</accession>
<organism evidence="2 3">
    <name type="scientific">Dreissena polymorpha</name>
    <name type="common">Zebra mussel</name>
    <name type="synonym">Mytilus polymorpha</name>
    <dbReference type="NCBI Taxonomy" id="45954"/>
    <lineage>
        <taxon>Eukaryota</taxon>
        <taxon>Metazoa</taxon>
        <taxon>Spiralia</taxon>
        <taxon>Lophotrochozoa</taxon>
        <taxon>Mollusca</taxon>
        <taxon>Bivalvia</taxon>
        <taxon>Autobranchia</taxon>
        <taxon>Heteroconchia</taxon>
        <taxon>Euheterodonta</taxon>
        <taxon>Imparidentia</taxon>
        <taxon>Neoheterodontei</taxon>
        <taxon>Myida</taxon>
        <taxon>Dreissenoidea</taxon>
        <taxon>Dreissenidae</taxon>
        <taxon>Dreissena</taxon>
    </lineage>
</organism>
<feature type="compositionally biased region" description="Gly residues" evidence="1">
    <location>
        <begin position="73"/>
        <end position="89"/>
    </location>
</feature>
<comment type="caution">
    <text evidence="2">The sequence shown here is derived from an EMBL/GenBank/DDBJ whole genome shotgun (WGS) entry which is preliminary data.</text>
</comment>
<feature type="region of interest" description="Disordered" evidence="1">
    <location>
        <begin position="21"/>
        <end position="109"/>
    </location>
</feature>
<evidence type="ECO:0000313" key="3">
    <source>
        <dbReference type="Proteomes" id="UP000828390"/>
    </source>
</evidence>
<feature type="compositionally biased region" description="Gly residues" evidence="1">
    <location>
        <begin position="28"/>
        <end position="40"/>
    </location>
</feature>
<evidence type="ECO:0000256" key="1">
    <source>
        <dbReference type="SAM" id="MobiDB-lite"/>
    </source>
</evidence>
<dbReference type="Proteomes" id="UP000828390">
    <property type="component" value="Unassembled WGS sequence"/>
</dbReference>
<gene>
    <name evidence="2" type="ORF">DPMN_093494</name>
</gene>
<dbReference type="EMBL" id="JAIWYP010000003">
    <property type="protein sequence ID" value="KAH3851017.1"/>
    <property type="molecule type" value="Genomic_DNA"/>
</dbReference>
<dbReference type="AlphaFoldDB" id="A0A9D4L324"/>
<reference evidence="2" key="2">
    <citation type="submission" date="2020-11" db="EMBL/GenBank/DDBJ databases">
        <authorList>
            <person name="McCartney M.A."/>
            <person name="Auch B."/>
            <person name="Kono T."/>
            <person name="Mallez S."/>
            <person name="Becker A."/>
            <person name="Gohl D.M."/>
            <person name="Silverstein K.A.T."/>
            <person name="Koren S."/>
            <person name="Bechman K.B."/>
            <person name="Herman A."/>
            <person name="Abrahante J.E."/>
            <person name="Garbe J."/>
        </authorList>
    </citation>
    <scope>NUCLEOTIDE SEQUENCE</scope>
    <source>
        <strain evidence="2">Duluth1</strain>
        <tissue evidence="2">Whole animal</tissue>
    </source>
</reference>
<keyword evidence="3" id="KW-1185">Reference proteome</keyword>
<evidence type="ECO:0000313" key="2">
    <source>
        <dbReference type="EMBL" id="KAH3851017.1"/>
    </source>
</evidence>
<reference evidence="2" key="1">
    <citation type="journal article" date="2019" name="bioRxiv">
        <title>The Genome of the Zebra Mussel, Dreissena polymorpha: A Resource for Invasive Species Research.</title>
        <authorList>
            <person name="McCartney M.A."/>
            <person name="Auch B."/>
            <person name="Kono T."/>
            <person name="Mallez S."/>
            <person name="Zhang Y."/>
            <person name="Obille A."/>
            <person name="Becker A."/>
            <person name="Abrahante J.E."/>
            <person name="Garbe J."/>
            <person name="Badalamenti J.P."/>
            <person name="Herman A."/>
            <person name="Mangelson H."/>
            <person name="Liachko I."/>
            <person name="Sullivan S."/>
            <person name="Sone E.D."/>
            <person name="Koren S."/>
            <person name="Silverstein K.A.T."/>
            <person name="Beckman K.B."/>
            <person name="Gohl D.M."/>
        </authorList>
    </citation>
    <scope>NUCLEOTIDE SEQUENCE</scope>
    <source>
        <strain evidence="2">Duluth1</strain>
        <tissue evidence="2">Whole animal</tissue>
    </source>
</reference>